<dbReference type="InterPro" id="IPR016163">
    <property type="entry name" value="Ald_DH_C"/>
</dbReference>
<feature type="domain" description="Aldehyde dehydrogenase" evidence="11">
    <location>
        <begin position="56"/>
        <end position="513"/>
    </location>
</feature>
<keyword evidence="4 10" id="KW-0560">Oxidoreductase</keyword>
<dbReference type="InterPro" id="IPR015590">
    <property type="entry name" value="Aldehyde_DH_dom"/>
</dbReference>
<organism evidence="12 13">
    <name type="scientific">Daejeonella rubra</name>
    <dbReference type="NCBI Taxonomy" id="990371"/>
    <lineage>
        <taxon>Bacteria</taxon>
        <taxon>Pseudomonadati</taxon>
        <taxon>Bacteroidota</taxon>
        <taxon>Sphingobacteriia</taxon>
        <taxon>Sphingobacteriales</taxon>
        <taxon>Sphingobacteriaceae</taxon>
        <taxon>Daejeonella</taxon>
    </lineage>
</organism>
<dbReference type="PROSITE" id="PS00070">
    <property type="entry name" value="ALDEHYDE_DEHYDR_CYS"/>
    <property type="match status" value="1"/>
</dbReference>
<evidence type="ECO:0000256" key="4">
    <source>
        <dbReference type="ARBA" id="ARBA00023002"/>
    </source>
</evidence>
<reference evidence="13" key="1">
    <citation type="submission" date="2016-10" db="EMBL/GenBank/DDBJ databases">
        <authorList>
            <person name="Varghese N."/>
            <person name="Submissions S."/>
        </authorList>
    </citation>
    <scope>NUCLEOTIDE SEQUENCE [LARGE SCALE GENOMIC DNA]</scope>
    <source>
        <strain evidence="13">DSM 24536</strain>
    </source>
</reference>
<evidence type="ECO:0000256" key="7">
    <source>
        <dbReference type="ARBA" id="ARBA00032259"/>
    </source>
</evidence>
<evidence type="ECO:0000256" key="6">
    <source>
        <dbReference type="ARBA" id="ARBA00023062"/>
    </source>
</evidence>
<dbReference type="InterPro" id="IPR050485">
    <property type="entry name" value="Proline_metab_enzyme"/>
</dbReference>
<keyword evidence="6" id="KW-0642">Proline metabolism</keyword>
<keyword evidence="13" id="KW-1185">Reference proteome</keyword>
<evidence type="ECO:0000256" key="10">
    <source>
        <dbReference type="RuleBase" id="RU003345"/>
    </source>
</evidence>
<protein>
    <recommendedName>
        <fullName evidence="7">L-glutamate gamma-semialdehyde dehydrogenase</fullName>
        <ecNumber evidence="3">1.2.1.88</ecNumber>
    </recommendedName>
    <alternativeName>
        <fullName evidence="7">L-glutamate gamma-semialdehyde dehydrogenase</fullName>
    </alternativeName>
</protein>
<dbReference type="STRING" id="990371.SAMN05421813_1527"/>
<comment type="catalytic activity">
    <reaction evidence="8">
        <text>L-glutamate 5-semialdehyde + NAD(+) + H2O = L-glutamate + NADH + 2 H(+)</text>
        <dbReference type="Rhea" id="RHEA:30235"/>
        <dbReference type="ChEBI" id="CHEBI:15377"/>
        <dbReference type="ChEBI" id="CHEBI:15378"/>
        <dbReference type="ChEBI" id="CHEBI:29985"/>
        <dbReference type="ChEBI" id="CHEBI:57540"/>
        <dbReference type="ChEBI" id="CHEBI:57945"/>
        <dbReference type="ChEBI" id="CHEBI:58066"/>
        <dbReference type="EC" id="1.2.1.88"/>
    </reaction>
</comment>
<dbReference type="Pfam" id="PF00171">
    <property type="entry name" value="Aldedh"/>
    <property type="match status" value="1"/>
</dbReference>
<dbReference type="InterPro" id="IPR016161">
    <property type="entry name" value="Ald_DH/histidinol_DH"/>
</dbReference>
<dbReference type="FunFam" id="3.40.309.10:FF:000005">
    <property type="entry name" value="1-pyrroline-5-carboxylate dehydrogenase 1"/>
    <property type="match status" value="1"/>
</dbReference>
<dbReference type="Gene3D" id="3.40.605.10">
    <property type="entry name" value="Aldehyde Dehydrogenase, Chain A, domain 1"/>
    <property type="match status" value="1"/>
</dbReference>
<dbReference type="GO" id="GO:0003842">
    <property type="term" value="F:L-glutamate gamma-semialdehyde dehydrogenase activity"/>
    <property type="evidence" value="ECO:0007669"/>
    <property type="project" value="UniProtKB-EC"/>
</dbReference>
<gene>
    <name evidence="12" type="ORF">SAMN05421813_1527</name>
</gene>
<dbReference type="NCBIfam" id="TIGR01236">
    <property type="entry name" value="D1pyr5carbox1"/>
    <property type="match status" value="1"/>
</dbReference>
<dbReference type="GO" id="GO:0004657">
    <property type="term" value="F:proline dehydrogenase activity"/>
    <property type="evidence" value="ECO:0007669"/>
    <property type="project" value="UniProtKB-ARBA"/>
</dbReference>
<evidence type="ECO:0000256" key="9">
    <source>
        <dbReference type="PROSITE-ProRule" id="PRU10007"/>
    </source>
</evidence>
<dbReference type="FunFam" id="3.40.605.10:FF:000006">
    <property type="entry name" value="1-pyrroline-5-carboxylate dehydrogenase"/>
    <property type="match status" value="1"/>
</dbReference>
<dbReference type="Gene3D" id="3.40.309.10">
    <property type="entry name" value="Aldehyde Dehydrogenase, Chain A, domain 2"/>
    <property type="match status" value="1"/>
</dbReference>
<dbReference type="PROSITE" id="PS00687">
    <property type="entry name" value="ALDEHYDE_DEHYDR_GLU"/>
    <property type="match status" value="1"/>
</dbReference>
<keyword evidence="5" id="KW-0520">NAD</keyword>
<dbReference type="InterPro" id="IPR005931">
    <property type="entry name" value="P5CDH/ALDH4A1"/>
</dbReference>
<accession>A0A1G9Z2Z6</accession>
<evidence type="ECO:0000256" key="3">
    <source>
        <dbReference type="ARBA" id="ARBA00012884"/>
    </source>
</evidence>
<evidence type="ECO:0000256" key="8">
    <source>
        <dbReference type="ARBA" id="ARBA00048142"/>
    </source>
</evidence>
<dbReference type="AlphaFoldDB" id="A0A1G9Z2Z6"/>
<dbReference type="GO" id="GO:0009898">
    <property type="term" value="C:cytoplasmic side of plasma membrane"/>
    <property type="evidence" value="ECO:0007669"/>
    <property type="project" value="TreeGrafter"/>
</dbReference>
<name>A0A1G9Z2Z6_9SPHI</name>
<dbReference type="PANTHER" id="PTHR42862:SF1">
    <property type="entry name" value="DELTA-1-PYRROLINE-5-CARBOXYLATE DEHYDROGENASE 2, ISOFORM A-RELATED"/>
    <property type="match status" value="1"/>
</dbReference>
<comment type="similarity">
    <text evidence="2 10">Belongs to the aldehyde dehydrogenase family.</text>
</comment>
<sequence length="544" mass="60236">MLKGFFNVPQPVNETILNYAPGSKERALLKEALAESRSKTIDIPMYIDGKEVRTDKKVNIFPPHDHQHLLGSYSQGSKEHVSDAISAALKAKNAWENLPWEQRAAIFLKAADLIAGPYRYKLNAATMLGQSKNAFQAEIDAACELIDFLRFNVKYMTEIYQQQPPVSPRGSWNRLEQRALEGFVFALTPFNFTAIAGNLPTSAAMMGNVVVWKPSNTQIYSANVLMQIFREAGLPDGVINLVYVSGPDAGEVIFNHPDFAGIHFTGSTAVFQDIWKTIGNNIHKYKTYPRIVGETGGKDFILVHGSADVEASSTAILRGAFEYQGQKCSAASRVYIAASVWPAIKELLQRDLASLKMGPTEDFGNFVNAVIDEKSFDKLTGFIDRAKKDKDLEIISGGNYDKSKGYFIEPTVLLTKDPKYVTMCEELFGPVLTVYVYEDKDFEKTLEIVNSTSIYALTGAVLAQDRYALATATHALRNAAGNFYINDKCTGAVVGQQPFGGARGSGTNDKAGSMINLLRWVSPRTIKETFDPPKDYRYPFLDKD</sequence>
<comment type="pathway">
    <text evidence="1">Amino-acid degradation; L-proline degradation into L-glutamate; L-glutamate from L-proline: step 2/2.</text>
</comment>
<feature type="active site" evidence="9">
    <location>
        <position position="294"/>
    </location>
</feature>
<dbReference type="GO" id="GO:0010133">
    <property type="term" value="P:L-proline catabolic process to L-glutamate"/>
    <property type="evidence" value="ECO:0007669"/>
    <property type="project" value="UniProtKB-UniPathway"/>
</dbReference>
<evidence type="ECO:0000259" key="11">
    <source>
        <dbReference type="Pfam" id="PF00171"/>
    </source>
</evidence>
<evidence type="ECO:0000313" key="13">
    <source>
        <dbReference type="Proteomes" id="UP000199226"/>
    </source>
</evidence>
<dbReference type="PANTHER" id="PTHR42862">
    <property type="entry name" value="DELTA-1-PYRROLINE-5-CARBOXYLATE DEHYDROGENASE 1, ISOFORM A-RELATED"/>
    <property type="match status" value="1"/>
</dbReference>
<dbReference type="EMBL" id="FNHH01000052">
    <property type="protein sequence ID" value="SDN15557.1"/>
    <property type="molecule type" value="Genomic_DNA"/>
</dbReference>
<dbReference type="CDD" id="cd07123">
    <property type="entry name" value="ALDH_F4-17_P5CDH"/>
    <property type="match status" value="1"/>
</dbReference>
<dbReference type="RefSeq" id="WP_090707268.1">
    <property type="nucleotide sequence ID" value="NZ_FNHH01000052.1"/>
</dbReference>
<dbReference type="InterPro" id="IPR016162">
    <property type="entry name" value="Ald_DH_N"/>
</dbReference>
<dbReference type="InterPro" id="IPR016160">
    <property type="entry name" value="Ald_DH_CS_CYS"/>
</dbReference>
<dbReference type="InterPro" id="IPR029510">
    <property type="entry name" value="Ald_DH_CS_GLU"/>
</dbReference>
<dbReference type="Proteomes" id="UP000199226">
    <property type="component" value="Unassembled WGS sequence"/>
</dbReference>
<evidence type="ECO:0000256" key="5">
    <source>
        <dbReference type="ARBA" id="ARBA00023027"/>
    </source>
</evidence>
<dbReference type="EC" id="1.2.1.88" evidence="3"/>
<dbReference type="SUPFAM" id="SSF53720">
    <property type="entry name" value="ALDH-like"/>
    <property type="match status" value="1"/>
</dbReference>
<dbReference type="OrthoDB" id="9762913at2"/>
<evidence type="ECO:0000313" key="12">
    <source>
        <dbReference type="EMBL" id="SDN15557.1"/>
    </source>
</evidence>
<evidence type="ECO:0000256" key="2">
    <source>
        <dbReference type="ARBA" id="ARBA00009986"/>
    </source>
</evidence>
<proteinExistence type="inferred from homology"/>
<dbReference type="UniPathway" id="UPA00261">
    <property type="reaction ID" value="UER00374"/>
</dbReference>
<evidence type="ECO:0000256" key="1">
    <source>
        <dbReference type="ARBA" id="ARBA00004786"/>
    </source>
</evidence>